<keyword evidence="1" id="KW-0472">Membrane</keyword>
<name>A0AAD6Z4W2_9AGAR</name>
<sequence>MIAAVTHDDEWMSAIAEHETTLPAEAELIKRIEAGHTINFAYGGVYFRCNDAMPLRESSTAVLLYLLAALLCTLLIIILYAPSTIISTVAYASSTPWRVVFCFCFAWMLYPLFRLTKILCVVVIRQVLKKKLSKLYDELHTTETYLESHAPWNFHLLEQNRAAAKHASDLKTRVLRMDYDSTDWAYFSRATTWVLRMGYDSTDWAYFSGATKIMRQIDECAVVVKNIRVSASIAIQNQTQRRYY</sequence>
<gene>
    <name evidence="2" type="ORF">DFH08DRAFT_901682</name>
</gene>
<keyword evidence="1" id="KW-1133">Transmembrane helix</keyword>
<feature type="transmembrane region" description="Helical" evidence="1">
    <location>
        <begin position="97"/>
        <end position="124"/>
    </location>
</feature>
<protein>
    <submittedName>
        <fullName evidence="2">Uncharacterized protein</fullName>
    </submittedName>
</protein>
<comment type="caution">
    <text evidence="2">The sequence shown here is derived from an EMBL/GenBank/DDBJ whole genome shotgun (WGS) entry which is preliminary data.</text>
</comment>
<dbReference type="EMBL" id="JARIHO010000091">
    <property type="protein sequence ID" value="KAJ7306776.1"/>
    <property type="molecule type" value="Genomic_DNA"/>
</dbReference>
<evidence type="ECO:0000256" key="1">
    <source>
        <dbReference type="SAM" id="Phobius"/>
    </source>
</evidence>
<keyword evidence="3" id="KW-1185">Reference proteome</keyword>
<dbReference type="Proteomes" id="UP001218218">
    <property type="component" value="Unassembled WGS sequence"/>
</dbReference>
<feature type="transmembrane region" description="Helical" evidence="1">
    <location>
        <begin position="62"/>
        <end position="91"/>
    </location>
</feature>
<reference evidence="2" key="1">
    <citation type="submission" date="2023-03" db="EMBL/GenBank/DDBJ databases">
        <title>Massive genome expansion in bonnet fungi (Mycena s.s.) driven by repeated elements and novel gene families across ecological guilds.</title>
        <authorList>
            <consortium name="Lawrence Berkeley National Laboratory"/>
            <person name="Harder C.B."/>
            <person name="Miyauchi S."/>
            <person name="Viragh M."/>
            <person name="Kuo A."/>
            <person name="Thoen E."/>
            <person name="Andreopoulos B."/>
            <person name="Lu D."/>
            <person name="Skrede I."/>
            <person name="Drula E."/>
            <person name="Henrissat B."/>
            <person name="Morin E."/>
            <person name="Kohler A."/>
            <person name="Barry K."/>
            <person name="LaButti K."/>
            <person name="Morin E."/>
            <person name="Salamov A."/>
            <person name="Lipzen A."/>
            <person name="Mereny Z."/>
            <person name="Hegedus B."/>
            <person name="Baldrian P."/>
            <person name="Stursova M."/>
            <person name="Weitz H."/>
            <person name="Taylor A."/>
            <person name="Grigoriev I.V."/>
            <person name="Nagy L.G."/>
            <person name="Martin F."/>
            <person name="Kauserud H."/>
        </authorList>
    </citation>
    <scope>NUCLEOTIDE SEQUENCE</scope>
    <source>
        <strain evidence="2">CBHHK002</strain>
    </source>
</reference>
<evidence type="ECO:0000313" key="2">
    <source>
        <dbReference type="EMBL" id="KAJ7306776.1"/>
    </source>
</evidence>
<organism evidence="2 3">
    <name type="scientific">Mycena albidolilacea</name>
    <dbReference type="NCBI Taxonomy" id="1033008"/>
    <lineage>
        <taxon>Eukaryota</taxon>
        <taxon>Fungi</taxon>
        <taxon>Dikarya</taxon>
        <taxon>Basidiomycota</taxon>
        <taxon>Agaricomycotina</taxon>
        <taxon>Agaricomycetes</taxon>
        <taxon>Agaricomycetidae</taxon>
        <taxon>Agaricales</taxon>
        <taxon>Marasmiineae</taxon>
        <taxon>Mycenaceae</taxon>
        <taxon>Mycena</taxon>
    </lineage>
</organism>
<dbReference type="AlphaFoldDB" id="A0AAD6Z4W2"/>
<accession>A0AAD6Z4W2</accession>
<keyword evidence="1" id="KW-0812">Transmembrane</keyword>
<evidence type="ECO:0000313" key="3">
    <source>
        <dbReference type="Proteomes" id="UP001218218"/>
    </source>
</evidence>
<proteinExistence type="predicted"/>